<proteinExistence type="predicted"/>
<feature type="compositionally biased region" description="Polar residues" evidence="1">
    <location>
        <begin position="1"/>
        <end position="21"/>
    </location>
</feature>
<reference evidence="2" key="1">
    <citation type="submission" date="2021-01" db="EMBL/GenBank/DDBJ databases">
        <authorList>
            <person name="Corre E."/>
            <person name="Pelletier E."/>
            <person name="Niang G."/>
            <person name="Scheremetjew M."/>
            <person name="Finn R."/>
            <person name="Kale V."/>
            <person name="Holt S."/>
            <person name="Cochrane G."/>
            <person name="Meng A."/>
            <person name="Brown T."/>
            <person name="Cohen L."/>
        </authorList>
    </citation>
    <scope>NUCLEOTIDE SEQUENCE</scope>
    <source>
        <strain evidence="2">SAG 36.94</strain>
    </source>
</reference>
<protein>
    <submittedName>
        <fullName evidence="2">Uncharacterized protein</fullName>
    </submittedName>
</protein>
<feature type="region of interest" description="Disordered" evidence="1">
    <location>
        <begin position="1"/>
        <end position="38"/>
    </location>
</feature>
<evidence type="ECO:0000313" key="2">
    <source>
        <dbReference type="EMBL" id="CAD9231061.1"/>
    </source>
</evidence>
<accession>A0A7S1XDR1</accession>
<sequence>MKEAMNSMQNRSMSDSPMSTSHKFEATAQEGSLRRIQPERSVDSLNQIVRLRAVFQALKQLDRKSSTAVEISLIHGGSLEKRCSNNLLGFSKRMEENGSTHLEDT</sequence>
<dbReference type="EMBL" id="HBGH01005791">
    <property type="protein sequence ID" value="CAD9231061.1"/>
    <property type="molecule type" value="Transcribed_RNA"/>
</dbReference>
<evidence type="ECO:0000256" key="1">
    <source>
        <dbReference type="SAM" id="MobiDB-lite"/>
    </source>
</evidence>
<name>A0A7S1XDR1_9RHOD</name>
<dbReference type="AlphaFoldDB" id="A0A7S1XDR1"/>
<gene>
    <name evidence="2" type="ORF">CCAE0312_LOCUS3116</name>
</gene>
<organism evidence="2">
    <name type="scientific">Compsopogon caeruleus</name>
    <dbReference type="NCBI Taxonomy" id="31354"/>
    <lineage>
        <taxon>Eukaryota</taxon>
        <taxon>Rhodophyta</taxon>
        <taxon>Compsopogonophyceae</taxon>
        <taxon>Compsopogonales</taxon>
        <taxon>Compsopogonaceae</taxon>
        <taxon>Compsopogon</taxon>
    </lineage>
</organism>